<dbReference type="EMBL" id="CM027681">
    <property type="protein sequence ID" value="KAG0541607.1"/>
    <property type="molecule type" value="Genomic_DNA"/>
</dbReference>
<proteinExistence type="predicted"/>
<gene>
    <name evidence="2" type="ORF">BDA96_02G031400</name>
</gene>
<sequence length="80" mass="8715">MAGNVAILLLLAVSLAPIVSPHQERSLGAETLRSTSVLVFCWAVRAVPGMDMDCILTLLTPVQKKQHSQGKILALRNYCR</sequence>
<organism evidence="2 3">
    <name type="scientific">Sorghum bicolor</name>
    <name type="common">Sorghum</name>
    <name type="synonym">Sorghum vulgare</name>
    <dbReference type="NCBI Taxonomy" id="4558"/>
    <lineage>
        <taxon>Eukaryota</taxon>
        <taxon>Viridiplantae</taxon>
        <taxon>Streptophyta</taxon>
        <taxon>Embryophyta</taxon>
        <taxon>Tracheophyta</taxon>
        <taxon>Spermatophyta</taxon>
        <taxon>Magnoliopsida</taxon>
        <taxon>Liliopsida</taxon>
        <taxon>Poales</taxon>
        <taxon>Poaceae</taxon>
        <taxon>PACMAD clade</taxon>
        <taxon>Panicoideae</taxon>
        <taxon>Andropogonodae</taxon>
        <taxon>Andropogoneae</taxon>
        <taxon>Sorghinae</taxon>
        <taxon>Sorghum</taxon>
    </lineage>
</organism>
<reference evidence="2" key="2">
    <citation type="submission" date="2020-10" db="EMBL/GenBank/DDBJ databases">
        <authorList>
            <person name="Cooper E.A."/>
            <person name="Brenton Z.W."/>
            <person name="Flinn B.S."/>
            <person name="Jenkins J."/>
            <person name="Shu S."/>
            <person name="Flowers D."/>
            <person name="Luo F."/>
            <person name="Wang Y."/>
            <person name="Xia P."/>
            <person name="Barry K."/>
            <person name="Daum C."/>
            <person name="Lipzen A."/>
            <person name="Yoshinaga Y."/>
            <person name="Schmutz J."/>
            <person name="Saski C."/>
            <person name="Vermerris W."/>
            <person name="Kresovich S."/>
        </authorList>
    </citation>
    <scope>NUCLEOTIDE SEQUENCE</scope>
</reference>
<dbReference type="AlphaFoldDB" id="A0A921RK19"/>
<feature type="chain" id="PRO_5038070254" evidence="1">
    <location>
        <begin position="22"/>
        <end position="80"/>
    </location>
</feature>
<evidence type="ECO:0000313" key="2">
    <source>
        <dbReference type="EMBL" id="KAG0541607.1"/>
    </source>
</evidence>
<evidence type="ECO:0000313" key="3">
    <source>
        <dbReference type="Proteomes" id="UP000807115"/>
    </source>
</evidence>
<accession>A0A921RK19</accession>
<keyword evidence="1" id="KW-0732">Signal</keyword>
<name>A0A921RK19_SORBI</name>
<evidence type="ECO:0000256" key="1">
    <source>
        <dbReference type="SAM" id="SignalP"/>
    </source>
</evidence>
<reference evidence="2" key="1">
    <citation type="journal article" date="2019" name="BMC Genomics">
        <title>A new reference genome for Sorghum bicolor reveals high levels of sequence similarity between sweet and grain genotypes: implications for the genetics of sugar metabolism.</title>
        <authorList>
            <person name="Cooper E.A."/>
            <person name="Brenton Z.W."/>
            <person name="Flinn B.S."/>
            <person name="Jenkins J."/>
            <person name="Shu S."/>
            <person name="Flowers D."/>
            <person name="Luo F."/>
            <person name="Wang Y."/>
            <person name="Xia P."/>
            <person name="Barry K."/>
            <person name="Daum C."/>
            <person name="Lipzen A."/>
            <person name="Yoshinaga Y."/>
            <person name="Schmutz J."/>
            <person name="Saski C."/>
            <person name="Vermerris W."/>
            <person name="Kresovich S."/>
        </authorList>
    </citation>
    <scope>NUCLEOTIDE SEQUENCE</scope>
</reference>
<dbReference type="Proteomes" id="UP000807115">
    <property type="component" value="Chromosome 2"/>
</dbReference>
<protein>
    <submittedName>
        <fullName evidence="2">Uncharacterized protein</fullName>
    </submittedName>
</protein>
<comment type="caution">
    <text evidence="2">The sequence shown here is derived from an EMBL/GenBank/DDBJ whole genome shotgun (WGS) entry which is preliminary data.</text>
</comment>
<feature type="signal peptide" evidence="1">
    <location>
        <begin position="1"/>
        <end position="21"/>
    </location>
</feature>